<evidence type="ECO:0000259" key="16">
    <source>
        <dbReference type="PROSITE" id="PS50041"/>
    </source>
</evidence>
<dbReference type="OrthoDB" id="6153550at2759"/>
<dbReference type="FunFam" id="3.10.100.10:FF:000052">
    <property type="entry name" value="Lymphocyte antigen 75"/>
    <property type="match status" value="1"/>
</dbReference>
<evidence type="ECO:0000256" key="9">
    <source>
        <dbReference type="ARBA" id="ARBA00022989"/>
    </source>
</evidence>
<dbReference type="InterPro" id="IPR012896">
    <property type="entry name" value="Integrin_bsu_tail"/>
</dbReference>
<dbReference type="PANTHER" id="PTHR22803">
    <property type="entry name" value="MANNOSE, PHOSPHOLIPASE, LECTIN RECEPTOR RELATED"/>
    <property type="match status" value="1"/>
</dbReference>
<evidence type="ECO:0000256" key="3">
    <source>
        <dbReference type="ARBA" id="ARBA00022475"/>
    </source>
</evidence>
<keyword evidence="6" id="KW-0677">Repeat</keyword>
<gene>
    <name evidence="18" type="ORF">llap_1295</name>
</gene>
<keyword evidence="3" id="KW-1003">Cell membrane</keyword>
<evidence type="ECO:0000256" key="10">
    <source>
        <dbReference type="ARBA" id="ARBA00023037"/>
    </source>
</evidence>
<comment type="caution">
    <text evidence="14">Lacks conserved residue(s) required for the propagation of feature annotation.</text>
</comment>
<dbReference type="InterPro" id="IPR035992">
    <property type="entry name" value="Ricin_B-like_lectins"/>
</dbReference>
<dbReference type="FunFam" id="3.10.100.10:FF:000051">
    <property type="entry name" value="Lymphocyte antigen 75 variant"/>
    <property type="match status" value="1"/>
</dbReference>
<dbReference type="Gene3D" id="3.10.100.10">
    <property type="entry name" value="Mannose-Binding Protein A, subunit A"/>
    <property type="match status" value="15"/>
</dbReference>
<dbReference type="SMART" id="SM00034">
    <property type="entry name" value="CLECT"/>
    <property type="match status" value="12"/>
</dbReference>
<dbReference type="EMBL" id="KZ505654">
    <property type="protein sequence ID" value="PKU48387.1"/>
    <property type="molecule type" value="Genomic_DNA"/>
</dbReference>
<feature type="domain" description="C-type lectin" evidence="16">
    <location>
        <begin position="954"/>
        <end position="1020"/>
    </location>
</feature>
<evidence type="ECO:0000256" key="13">
    <source>
        <dbReference type="ARBA" id="ARBA00023180"/>
    </source>
</evidence>
<reference evidence="19" key="1">
    <citation type="submission" date="2017-11" db="EMBL/GenBank/DDBJ databases">
        <authorList>
            <person name="Lima N.C."/>
            <person name="Parody-Merino A.M."/>
            <person name="Battley P.F."/>
            <person name="Fidler A.E."/>
            <person name="Prosdocimi F."/>
        </authorList>
    </citation>
    <scope>NUCLEOTIDE SEQUENCE [LARGE SCALE GENOMIC DNA]</scope>
</reference>
<feature type="domain" description="C-type lectin" evidence="16">
    <location>
        <begin position="1121"/>
        <end position="1226"/>
    </location>
</feature>
<dbReference type="InterPro" id="IPR016186">
    <property type="entry name" value="C-type_lectin-like/link_sf"/>
</dbReference>
<keyword evidence="5 15" id="KW-0812">Transmembrane</keyword>
<evidence type="ECO:0000256" key="8">
    <source>
        <dbReference type="ARBA" id="ARBA00022889"/>
    </source>
</evidence>
<comment type="similarity">
    <text evidence="2">Belongs to the integrin beta chain family.</text>
</comment>
<dbReference type="SUPFAM" id="SSF50370">
    <property type="entry name" value="Ricin B-like lectins"/>
    <property type="match status" value="1"/>
</dbReference>
<sequence>MFSVNAIHKACKKVEIHRNKPLTVVTQKNNSDVTQISPQKLTLRLRPGHEETIQIKVRQTEDYPIDLYYLMDLSASMDDDLNTIKELGSTLSKEMSKLTSNFRLGFGSFVEKPVSPFIKTTAEEINNPCRSVPYECLPTFGYKHVLPLTNDAEKFNEIVKGQRISANIDTPEGGFDAIMQAAVCKSTECCSPYLLLLFYIEKIGWRNDSLHLLVFVSDADSHFGMDSKLAGIVIPNDGNCHLDHNNEYSMSTVLEYPTIGQLIDKLVQNNVLLIFAVTNEQVHIYENYAKLIPGATVGRLQKDSGNILQLIIAAYQELRSEVELEVLGETEGLNLSFTAICNNGTLFPHQRKCSHVKVGDTATVTVIVGNACATVDGLVNTVTAQLTPAPALLRMGRCAVGEANASVGRVLAPTRGLQAKRAKNALCAVTLAVPDDYSEDKSVPCSLQGESECITTFLLAMDEQGRTVIHSIEQKDCPQPPNILMIMVGVTLAILLIGIVLLCIWKLLVSVQDRKEVAKFEAEKSKVKWQTYSGTDGQNVHMNILIKDDLETKDKGIFIIQSEDSNLCIKVDTVSLVLEDCGQLSKDMLWKWWKQYMSYDEDLCEQPFQETYTLLGNSFGFPCIFPFKYNNKWYYECTRDGKEFDWCATTTYYEQDEKWGFCPNAGQLNATDMMVWMGLNRLEKDAGWQWSDGAPLAFVNWRANVSDNRFRENHCAVINPKLKFGWQSYLCDSGLPFVCKKYVNKTEHETLDTWKYYATRCEPGWYPHNRNCYRLYKEEKSWNDAFISCQSDNSGLISISTMADAELLLNLLESVFRHQENFKKNIMQCQSLQIHISERFEQAFINSMIRSVVKSERTYFWIGLQDLNNTGEYFWLSAAGRNLSVSYANWNQYQPQLPWLYYQGAEYLFHVSPTDWETYEFVCSWLRSGMATIHSSAEQAFILNKIKKDPEHLRTWYSAQEFCSSHDGSLASLEDELEQAFITMNLFGWKTSVWIGFQSDDYEKWRNEKPPVYSNWSPVEVVDKTQALKTCMANGAELVSITNQYHQAFLTVIVNRLGFNHWIGLFTSDNGLNFEWSDGTRSLFTFWEDDESQAFGSCVYIDTSGHWKSANCERLLQGAVCHVPPRSNLLTIQDEDENAFILEELHGFGYSVQMVWLNSLLVTDIFFSCEDETISWFDGSPLNYSNWGIREPEFEHLKGNSCISLRTTDGVWKLSPCREKKGFICKMAADIDATEPSEKESAHEPLLKFSLEFQNSETYSKDNGDLNMIGSDQYGFMKGQSCLTNPIAFYDEMTGLVEEERAEGVNHLNFSKAFIAGCRSILVNKLLTRQVDSEGLGTNWLGSTFTEKDLGVVVNTSFNMRQQHALAAKVANSILDCVRRSVASRSSRPWLICVRTRSRTQPEAALRKSAPSHLSKKRAKDDIAEIFWIGLNQLDVSGGWQWSDHKPLNFLNWHPDVQSLSPLDGTSCVVMNAASELWSHLDTRCDSGWLPHNGFCYILMDNQASWSEADESCKANKSNLISIHSLADVELVVTKLHNDAEEEMWMGLRNEDVPTLFKWSDSSAVVFTYWDQNEPKVPFNSTPNCVSYSDKLGQWRVKSCEEKLKYVCKKKGVILNETKSDKNCSLEEGWERHGNYCYKIYKTEVSFGAQCNLTVMNRFEQEFINSLIRKHTKVEEKYFWTGLQDISRSGIYSWGTVDGKKAEAVTYTNWNSLQPEFSGGCVAMPSGKSLGKWETKDCKTTKAFSICKKYIGLPKEPEVLPKPTDPCPPGWHNGSGLACYKRDPADGNWLGLKSRASSGHVSGGVRAKPASHTCSERVLRTRTWEEAERFCEALGGHLPSFSHSEEIKALHSILRKIISNDRWVWIGMNKRSPDSLGTWQWSDDKPVTSVVMPLDYLEDEYDTRDCAALKTSQFSRRSFWRFYFHEGRDLEFYFKPFDCEAKLEWVCQITKGSTPKTPEWYIPDEIGIHGAPLVVDGAELWFVPDKNLSFQEASFYCQKNDSDLASVDSYPKLRTILSQIEKLSNSEQKWWLKFIDYGYSYHSPLQLFSRFHDRFLRDCWYVSRKNWYRDYPVNCNVKLPFICEKNNASLLEKHDPSYRPVRGGCPKDWHQFRNKCFLKMKPEYLTFNAANEKCVTFGGSLPSISNQAEQGRLRKIPLDLFDEEFNNQCGVILNDPKSQYVGTWNFTACADKHFLGICQRPIGTADKEAEQVFNETVNYQNVQYMVIMKNLSWNDAMAACINNKMQLVSITDQFQQAFLAVQAALRNYPLWIGLFSRDGGKHYGWLDGKHVSYSRWSDDDEETSEECVFLDTDGFWKTSDCSSENRGAICYASENPEAFVLSVRDEEENNFVTEQLRSFSGLAMWVWLGVIYDDNDKVLKWYDETHLTYNNWRLGRPNIKKNSFFAGVNLDGFWDIYNYSQSWHAHHYNVYSILACKIERGPQQHKPPLPESIPHGNRTYRILQKKLTWYEALRECKHNGSDLASVHSESQQLFLEDIVKRDGYPLWLGLSIHDGSKANFEWSDGSDFDYYPWELENSNTTENCVLLDTKGSWNRTKCTNIAEGAICYSPPNMYNVEDAKKVCQKLSPSATLLTIGDAEENAFVSTHIKENDLITKNVWLGLAQSSKDQSLNWVDGSSVHYANWENRTAEVNEKCSVILSTTGAWSKVDCSRSQSRVVCKAPLGSNHTGVAVAFALLIILVFIIGLVWYLYKKKRLHWSAFSSVRYQRGMNDDETDDVFTKDSY</sequence>
<feature type="transmembrane region" description="Helical" evidence="15">
    <location>
        <begin position="483"/>
        <end position="508"/>
    </location>
</feature>
<dbReference type="FunFam" id="2.10.10.10:FF:000001">
    <property type="entry name" value="Fibronectin 1a isoform 1"/>
    <property type="match status" value="1"/>
</dbReference>
<feature type="domain" description="C-type lectin" evidence="16">
    <location>
        <begin position="1810"/>
        <end position="1948"/>
    </location>
</feature>
<dbReference type="GO" id="GO:0031012">
    <property type="term" value="C:extracellular matrix"/>
    <property type="evidence" value="ECO:0007669"/>
    <property type="project" value="UniProtKB-ARBA"/>
</dbReference>
<evidence type="ECO:0000256" key="1">
    <source>
        <dbReference type="ARBA" id="ARBA00004251"/>
    </source>
</evidence>
<protein>
    <recommendedName>
        <fullName evidence="20">Secretory phospholipase A2 receptor</fullName>
    </recommendedName>
</protein>
<feature type="domain" description="C-type lectin" evidence="16">
    <location>
        <begin position="1492"/>
        <end position="1609"/>
    </location>
</feature>
<feature type="domain" description="C-type lectin" evidence="16">
    <location>
        <begin position="1393"/>
        <end position="1479"/>
    </location>
</feature>
<dbReference type="SMART" id="SM01242">
    <property type="entry name" value="Integrin_B_tail"/>
    <property type="match status" value="1"/>
</dbReference>
<reference evidence="19" key="2">
    <citation type="submission" date="2017-12" db="EMBL/GenBank/DDBJ databases">
        <title>Genome sequence of the Bar-tailed Godwit (Limosa lapponica baueri).</title>
        <authorList>
            <person name="Lima N.C.B."/>
            <person name="Parody-Merino A.M."/>
            <person name="Battley P.F."/>
            <person name="Fidler A.E."/>
            <person name="Prosdocimi F."/>
        </authorList>
    </citation>
    <scope>NUCLEOTIDE SEQUENCE [LARGE SCALE GENOMIC DNA]</scope>
</reference>
<feature type="domain" description="C-type lectin" evidence="16">
    <location>
        <begin position="1026"/>
        <end position="1114"/>
    </location>
</feature>
<feature type="domain" description="C-type lectin" evidence="16">
    <location>
        <begin position="675"/>
        <end position="740"/>
    </location>
</feature>
<dbReference type="InterPro" id="IPR001304">
    <property type="entry name" value="C-type_lectin-like"/>
</dbReference>
<dbReference type="FunFam" id="3.10.100.10:FF:000047">
    <property type="entry name" value="lymphocyte antigen 75"/>
    <property type="match status" value="1"/>
</dbReference>
<feature type="domain" description="C-type lectin" evidence="16">
    <location>
        <begin position="768"/>
        <end position="917"/>
    </location>
</feature>
<dbReference type="InterPro" id="IPR015812">
    <property type="entry name" value="Integrin_bsu"/>
</dbReference>
<dbReference type="Proteomes" id="UP000233556">
    <property type="component" value="Unassembled WGS sequence"/>
</dbReference>
<organism evidence="18 19">
    <name type="scientific">Limosa lapponica baueri</name>
    <dbReference type="NCBI Taxonomy" id="1758121"/>
    <lineage>
        <taxon>Eukaryota</taxon>
        <taxon>Metazoa</taxon>
        <taxon>Chordata</taxon>
        <taxon>Craniata</taxon>
        <taxon>Vertebrata</taxon>
        <taxon>Euteleostomi</taxon>
        <taxon>Archelosauria</taxon>
        <taxon>Archosauria</taxon>
        <taxon>Dinosauria</taxon>
        <taxon>Saurischia</taxon>
        <taxon>Theropoda</taxon>
        <taxon>Coelurosauria</taxon>
        <taxon>Aves</taxon>
        <taxon>Neognathae</taxon>
        <taxon>Neoaves</taxon>
        <taxon>Charadriiformes</taxon>
        <taxon>Scolopacidae</taxon>
        <taxon>Limosa</taxon>
    </lineage>
</organism>
<keyword evidence="4" id="KW-0245">EGF-like domain</keyword>
<evidence type="ECO:0000256" key="11">
    <source>
        <dbReference type="ARBA" id="ARBA00023136"/>
    </source>
</evidence>
<dbReference type="CDD" id="cd00037">
    <property type="entry name" value="CLECT"/>
    <property type="match status" value="13"/>
</dbReference>
<dbReference type="FunFam" id="3.10.100.10:FF:000036">
    <property type="entry name" value="Lymphocyte antigen 75"/>
    <property type="match status" value="1"/>
</dbReference>
<evidence type="ECO:0008006" key="20">
    <source>
        <dbReference type="Google" id="ProtNLM"/>
    </source>
</evidence>
<dbReference type="Pfam" id="PF08725">
    <property type="entry name" value="Integrin_b_cyt"/>
    <property type="match status" value="1"/>
</dbReference>
<dbReference type="PROSITE" id="PS51092">
    <property type="entry name" value="FN2_2"/>
    <property type="match status" value="1"/>
</dbReference>
<dbReference type="GO" id="GO:0007155">
    <property type="term" value="P:cell adhesion"/>
    <property type="evidence" value="ECO:0007669"/>
    <property type="project" value="UniProtKB-KW"/>
</dbReference>
<dbReference type="SUPFAM" id="SSF57440">
    <property type="entry name" value="Kringle-like"/>
    <property type="match status" value="1"/>
</dbReference>
<dbReference type="Pfam" id="PF00040">
    <property type="entry name" value="fn2"/>
    <property type="match status" value="1"/>
</dbReference>
<dbReference type="SMART" id="SM00059">
    <property type="entry name" value="FN2"/>
    <property type="match status" value="1"/>
</dbReference>
<dbReference type="InterPro" id="IPR014836">
    <property type="entry name" value="Integrin_bsu_cyt_dom"/>
</dbReference>
<feature type="transmembrane region" description="Helical" evidence="15">
    <location>
        <begin position="2689"/>
        <end position="2711"/>
    </location>
</feature>
<evidence type="ECO:0000256" key="12">
    <source>
        <dbReference type="ARBA" id="ARBA00023157"/>
    </source>
</evidence>
<evidence type="ECO:0000256" key="6">
    <source>
        <dbReference type="ARBA" id="ARBA00022737"/>
    </source>
</evidence>
<dbReference type="SMART" id="SM01241">
    <property type="entry name" value="Integrin_b_cyt"/>
    <property type="match status" value="1"/>
</dbReference>
<dbReference type="FunFam" id="3.40.50.410:FF:000002">
    <property type="entry name" value="Integrin beta"/>
    <property type="match status" value="1"/>
</dbReference>
<keyword evidence="7" id="KW-0460">Magnesium</keyword>
<dbReference type="PROSITE" id="PS50041">
    <property type="entry name" value="C_TYPE_LECTIN_2"/>
    <property type="match status" value="13"/>
</dbReference>
<dbReference type="SMART" id="SM00187">
    <property type="entry name" value="INB"/>
    <property type="match status" value="1"/>
</dbReference>
<feature type="domain" description="C-type lectin" evidence="16">
    <location>
        <begin position="2330"/>
        <end position="2415"/>
    </location>
</feature>
<dbReference type="SUPFAM" id="SSF53300">
    <property type="entry name" value="vWA-like"/>
    <property type="match status" value="1"/>
</dbReference>
<dbReference type="Gene3D" id="2.10.10.10">
    <property type="entry name" value="Fibronectin, type II, collagen-binding"/>
    <property type="match status" value="1"/>
</dbReference>
<evidence type="ECO:0000259" key="17">
    <source>
        <dbReference type="PROSITE" id="PS51092"/>
    </source>
</evidence>
<dbReference type="CDD" id="cd00062">
    <property type="entry name" value="FN2"/>
    <property type="match status" value="1"/>
</dbReference>
<evidence type="ECO:0000313" key="19">
    <source>
        <dbReference type="Proteomes" id="UP000233556"/>
    </source>
</evidence>
<dbReference type="FunFam" id="3.10.100.10:FF:000066">
    <property type="entry name" value="Lymphocyte antigen 75"/>
    <property type="match status" value="1"/>
</dbReference>
<evidence type="ECO:0000313" key="18">
    <source>
        <dbReference type="EMBL" id="PKU48387.1"/>
    </source>
</evidence>
<dbReference type="InterPro" id="IPR036465">
    <property type="entry name" value="vWFA_dom_sf"/>
</dbReference>
<dbReference type="SUPFAM" id="SSF56436">
    <property type="entry name" value="C-type lectin-like"/>
    <property type="match status" value="16"/>
</dbReference>
<dbReference type="InterPro" id="IPR016187">
    <property type="entry name" value="CTDL_fold"/>
</dbReference>
<keyword evidence="9 15" id="KW-1133">Transmembrane helix</keyword>
<dbReference type="InterPro" id="IPR000562">
    <property type="entry name" value="FN_type2_dom"/>
</dbReference>
<accession>A0A2I0UQS5</accession>
<dbReference type="InterPro" id="IPR050111">
    <property type="entry name" value="C-type_lectin/snaclec_domain"/>
</dbReference>
<feature type="domain" description="C-type lectin" evidence="16">
    <location>
        <begin position="2563"/>
        <end position="2679"/>
    </location>
</feature>
<dbReference type="GO" id="GO:0007229">
    <property type="term" value="P:integrin-mediated signaling pathway"/>
    <property type="evidence" value="ECO:0007669"/>
    <property type="project" value="UniProtKB-KW"/>
</dbReference>
<evidence type="ECO:0000256" key="2">
    <source>
        <dbReference type="ARBA" id="ARBA00007449"/>
    </source>
</evidence>
<keyword evidence="8" id="KW-0130">Cell adhesion</keyword>
<dbReference type="InterPro" id="IPR013806">
    <property type="entry name" value="Kringle-like"/>
</dbReference>
<dbReference type="FunFam" id="3.10.100.10:FF:000063">
    <property type="entry name" value="Lymphocyte antigen 75"/>
    <property type="match status" value="1"/>
</dbReference>
<dbReference type="PRINTS" id="PR01186">
    <property type="entry name" value="INTEGRINB"/>
</dbReference>
<proteinExistence type="inferred from homology"/>
<evidence type="ECO:0000256" key="14">
    <source>
        <dbReference type="PROSITE-ProRule" id="PRU00479"/>
    </source>
</evidence>
<dbReference type="InterPro" id="IPR002369">
    <property type="entry name" value="Integrin_bsu_VWA"/>
</dbReference>
<dbReference type="Gene3D" id="2.60.40.1510">
    <property type="entry name" value="ntegrin, alpha v. Chain A, domain 3"/>
    <property type="match status" value="1"/>
</dbReference>
<dbReference type="Gene3D" id="4.10.1240.30">
    <property type="match status" value="1"/>
</dbReference>
<keyword evidence="13" id="KW-0325">Glycoprotein</keyword>
<feature type="domain" description="C-type lectin" evidence="16">
    <location>
        <begin position="1630"/>
        <end position="1744"/>
    </location>
</feature>
<dbReference type="SUPFAM" id="SSF69687">
    <property type="entry name" value="Integrin beta tail domain"/>
    <property type="match status" value="1"/>
</dbReference>
<keyword evidence="11 15" id="KW-0472">Membrane</keyword>
<dbReference type="InterPro" id="IPR032695">
    <property type="entry name" value="Integrin_dom_sf"/>
</dbReference>
<feature type="domain" description="C-type lectin" evidence="16">
    <location>
        <begin position="2455"/>
        <end position="2558"/>
    </location>
</feature>
<dbReference type="SUPFAM" id="SSF69179">
    <property type="entry name" value="Integrin domains"/>
    <property type="match status" value="1"/>
</dbReference>
<evidence type="ECO:0000256" key="7">
    <source>
        <dbReference type="ARBA" id="ARBA00022842"/>
    </source>
</evidence>
<evidence type="ECO:0000256" key="4">
    <source>
        <dbReference type="ARBA" id="ARBA00022536"/>
    </source>
</evidence>
<dbReference type="InterPro" id="IPR036943">
    <property type="entry name" value="FN_type2_sf"/>
</dbReference>
<dbReference type="Pfam" id="PF00362">
    <property type="entry name" value="Integrin_beta"/>
    <property type="match status" value="1"/>
</dbReference>
<dbReference type="InterPro" id="IPR036349">
    <property type="entry name" value="Integrin_bsu_tail_dom_sf"/>
</dbReference>
<dbReference type="Gene3D" id="3.40.50.410">
    <property type="entry name" value="von Willebrand factor, type A domain"/>
    <property type="match status" value="1"/>
</dbReference>
<comment type="subcellular location">
    <subcellularLocation>
        <location evidence="1">Cell membrane</location>
        <topology evidence="1">Single-pass type I membrane protein</topology>
    </subcellularLocation>
</comment>
<feature type="domain" description="Fibronectin type-II" evidence="17">
    <location>
        <begin position="618"/>
        <end position="664"/>
    </location>
</feature>
<keyword evidence="10" id="KW-0401">Integrin</keyword>
<dbReference type="Gene3D" id="1.20.5.100">
    <property type="entry name" value="Cytochrome c1, transmembrane anchor, C-terminal"/>
    <property type="match status" value="1"/>
</dbReference>
<dbReference type="PRINTS" id="PR00013">
    <property type="entry name" value="FNTYPEII"/>
</dbReference>
<dbReference type="GO" id="GO:0005886">
    <property type="term" value="C:plasma membrane"/>
    <property type="evidence" value="ECO:0007669"/>
    <property type="project" value="UniProtKB-SubCell"/>
</dbReference>
<name>A0A2I0UQS5_LIMLA</name>
<evidence type="ECO:0000256" key="15">
    <source>
        <dbReference type="SAM" id="Phobius"/>
    </source>
</evidence>
<dbReference type="Pfam" id="PF00059">
    <property type="entry name" value="Lectin_C"/>
    <property type="match status" value="12"/>
</dbReference>
<evidence type="ECO:0000256" key="5">
    <source>
        <dbReference type="ARBA" id="ARBA00022692"/>
    </source>
</evidence>
<keyword evidence="19" id="KW-1185">Reference proteome</keyword>
<feature type="domain" description="C-type lectin" evidence="16">
    <location>
        <begin position="2219"/>
        <end position="2324"/>
    </location>
</feature>
<keyword evidence="12" id="KW-1015">Disulfide bond</keyword>